<feature type="domain" description="Peptidase S1" evidence="3">
    <location>
        <begin position="60"/>
        <end position="244"/>
    </location>
</feature>
<dbReference type="PANTHER" id="PTHR15462">
    <property type="entry name" value="SERINE PROTEASE"/>
    <property type="match status" value="1"/>
</dbReference>
<gene>
    <name evidence="4" type="ORF">GCM10010326_74270</name>
</gene>
<sequence>MRRLGAVCRVVALITVVTVGGAGCGWSAASSPQSERTPGEAAAPPPGTQSSAVPAGRVSSVGVLVNGDDHSCTASVVASPHGNVVATAAHCATGLPLDTLEFAPGFSGAATGTFPYGKWKVRAVQVDDRWTEDHEDAADYAFLTVEPDTKGRNVQSVVGASTPEWGAGPDQRATVVGYPDPDHNPDNHPVMCTTDVRQDPDEPAMMRMECGGFWVGTSGSPWLIGYQGPDRLGRIIGVLSGGDTDVESTAALFDAKARSVYERATRA</sequence>
<dbReference type="InterPro" id="IPR050966">
    <property type="entry name" value="Glutamyl_endopeptidase"/>
</dbReference>
<reference evidence="5" key="1">
    <citation type="journal article" date="2019" name="Int. J. Syst. Evol. Microbiol.">
        <title>The Global Catalogue of Microorganisms (GCM) 10K type strain sequencing project: providing services to taxonomists for standard genome sequencing and annotation.</title>
        <authorList>
            <consortium name="The Broad Institute Genomics Platform"/>
            <consortium name="The Broad Institute Genome Sequencing Center for Infectious Disease"/>
            <person name="Wu L."/>
            <person name="Ma J."/>
        </authorList>
    </citation>
    <scope>NUCLEOTIDE SEQUENCE [LARGE SCALE GENOMIC DNA]</scope>
    <source>
        <strain evidence="5">JCM 4594</strain>
    </source>
</reference>
<dbReference type="RefSeq" id="WP_161255216.1">
    <property type="nucleotide sequence ID" value="NZ_BMUU01000021.1"/>
</dbReference>
<dbReference type="EMBL" id="BMUU01000021">
    <property type="protein sequence ID" value="GGY69045.1"/>
    <property type="molecule type" value="Genomic_DNA"/>
</dbReference>
<accession>A0ABQ3AWM5</accession>
<organism evidence="4 5">
    <name type="scientific">Streptomyces xanthochromogenes</name>
    <dbReference type="NCBI Taxonomy" id="67384"/>
    <lineage>
        <taxon>Bacteria</taxon>
        <taxon>Bacillati</taxon>
        <taxon>Actinomycetota</taxon>
        <taxon>Actinomycetes</taxon>
        <taxon>Kitasatosporales</taxon>
        <taxon>Streptomycetaceae</taxon>
        <taxon>Streptomyces</taxon>
    </lineage>
</organism>
<name>A0ABQ3AWM5_9ACTN</name>
<keyword evidence="5" id="KW-1185">Reference proteome</keyword>
<keyword evidence="1" id="KW-0732">Signal</keyword>
<dbReference type="Pfam" id="PF00089">
    <property type="entry name" value="Trypsin"/>
    <property type="match status" value="1"/>
</dbReference>
<dbReference type="SUPFAM" id="SSF50494">
    <property type="entry name" value="Trypsin-like serine proteases"/>
    <property type="match status" value="1"/>
</dbReference>
<dbReference type="Proteomes" id="UP000600946">
    <property type="component" value="Unassembled WGS sequence"/>
</dbReference>
<dbReference type="InterPro" id="IPR043504">
    <property type="entry name" value="Peptidase_S1_PA_chymotrypsin"/>
</dbReference>
<dbReference type="Gene3D" id="2.40.10.10">
    <property type="entry name" value="Trypsin-like serine proteases"/>
    <property type="match status" value="2"/>
</dbReference>
<evidence type="ECO:0000313" key="4">
    <source>
        <dbReference type="EMBL" id="GGY69045.1"/>
    </source>
</evidence>
<evidence type="ECO:0000259" key="3">
    <source>
        <dbReference type="Pfam" id="PF00089"/>
    </source>
</evidence>
<evidence type="ECO:0000256" key="1">
    <source>
        <dbReference type="ARBA" id="ARBA00022729"/>
    </source>
</evidence>
<evidence type="ECO:0000313" key="5">
    <source>
        <dbReference type="Proteomes" id="UP000600946"/>
    </source>
</evidence>
<dbReference type="PANTHER" id="PTHR15462:SF8">
    <property type="entry name" value="SERINE PROTEASE"/>
    <property type="match status" value="1"/>
</dbReference>
<dbReference type="GeneID" id="96295270"/>
<dbReference type="PROSITE" id="PS51257">
    <property type="entry name" value="PROKAR_LIPOPROTEIN"/>
    <property type="match status" value="1"/>
</dbReference>
<proteinExistence type="predicted"/>
<dbReference type="InterPro" id="IPR009003">
    <property type="entry name" value="Peptidase_S1_PA"/>
</dbReference>
<dbReference type="InterPro" id="IPR001254">
    <property type="entry name" value="Trypsin_dom"/>
</dbReference>
<protein>
    <recommendedName>
        <fullName evidence="3">Peptidase S1 domain-containing protein</fullName>
    </recommendedName>
</protein>
<feature type="region of interest" description="Disordered" evidence="2">
    <location>
        <begin position="27"/>
        <end position="54"/>
    </location>
</feature>
<evidence type="ECO:0000256" key="2">
    <source>
        <dbReference type="SAM" id="MobiDB-lite"/>
    </source>
</evidence>
<comment type="caution">
    <text evidence="4">The sequence shown here is derived from an EMBL/GenBank/DDBJ whole genome shotgun (WGS) entry which is preliminary data.</text>
</comment>